<keyword evidence="2" id="KW-1185">Reference proteome</keyword>
<accession>A0A073K6D5</accession>
<dbReference type="AlphaFoldDB" id="A0A073K6D5"/>
<sequence length="60" mass="7101">MSDKSVGRPKGKKKTAKIEVTIEPQLKEEFMNMLHNNNEYASIVIRDWIIDYIHRRGEIE</sequence>
<protein>
    <submittedName>
        <fullName evidence="1">Uncharacterized protein</fullName>
    </submittedName>
</protein>
<comment type="caution">
    <text evidence="1">The sequence shown here is derived from an EMBL/GenBank/DDBJ whole genome shotgun (WGS) entry which is preliminary data.</text>
</comment>
<dbReference type="Proteomes" id="UP000027778">
    <property type="component" value="Unassembled WGS sequence"/>
</dbReference>
<dbReference type="STRING" id="574375.AZF08_13215"/>
<name>A0A073K6D5_9BACI</name>
<organism evidence="1 2">
    <name type="scientific">Bacillus gaemokensis</name>
    <dbReference type="NCBI Taxonomy" id="574375"/>
    <lineage>
        <taxon>Bacteria</taxon>
        <taxon>Bacillati</taxon>
        <taxon>Bacillota</taxon>
        <taxon>Bacilli</taxon>
        <taxon>Bacillales</taxon>
        <taxon>Bacillaceae</taxon>
        <taxon>Bacillus</taxon>
        <taxon>Bacillus cereus group</taxon>
    </lineage>
</organism>
<evidence type="ECO:0000313" key="2">
    <source>
        <dbReference type="Proteomes" id="UP000027778"/>
    </source>
</evidence>
<dbReference type="EMBL" id="JOTM01000024">
    <property type="protein sequence ID" value="KEK22844.1"/>
    <property type="molecule type" value="Genomic_DNA"/>
</dbReference>
<gene>
    <name evidence="1" type="ORF">BAGA_15765</name>
</gene>
<proteinExistence type="predicted"/>
<dbReference type="eggNOG" id="ENOG5032ZCU">
    <property type="taxonomic scope" value="Bacteria"/>
</dbReference>
<evidence type="ECO:0000313" key="1">
    <source>
        <dbReference type="EMBL" id="KEK22844.1"/>
    </source>
</evidence>
<dbReference type="OrthoDB" id="2971621at2"/>
<dbReference type="RefSeq" id="WP_051725864.1">
    <property type="nucleotide sequence ID" value="NZ_JOTM01000024.1"/>
</dbReference>
<reference evidence="1 2" key="1">
    <citation type="submission" date="2014-06" db="EMBL/GenBank/DDBJ databases">
        <title>Draft genome sequence of Bacillus gaemokensis JCM 15801 (MCCC 1A00707).</title>
        <authorList>
            <person name="Lai Q."/>
            <person name="Liu Y."/>
            <person name="Shao Z."/>
        </authorList>
    </citation>
    <scope>NUCLEOTIDE SEQUENCE [LARGE SCALE GENOMIC DNA]</scope>
    <source>
        <strain evidence="1 2">JCM 15801</strain>
    </source>
</reference>